<dbReference type="PANTHER" id="PTHR43199">
    <property type="entry name" value="GLUTATHIONE HYDROLASE"/>
    <property type="match status" value="1"/>
</dbReference>
<evidence type="ECO:0000256" key="1">
    <source>
        <dbReference type="ARBA" id="ARBA00009381"/>
    </source>
</evidence>
<keyword evidence="3" id="KW-0378">Hydrolase</keyword>
<dbReference type="EMBL" id="JAGJCF010000012">
    <property type="protein sequence ID" value="MBP0616992.1"/>
    <property type="molecule type" value="Genomic_DNA"/>
</dbReference>
<dbReference type="InterPro" id="IPR029055">
    <property type="entry name" value="Ntn_hydrolases_N"/>
</dbReference>
<accession>A0ABS4BJQ7</accession>
<evidence type="ECO:0000313" key="5">
    <source>
        <dbReference type="EMBL" id="MBP0616992.1"/>
    </source>
</evidence>
<dbReference type="EC" id="2.3.2.2" evidence="5"/>
<gene>
    <name evidence="5" type="ORF">J6595_15500</name>
</gene>
<dbReference type="SUPFAM" id="SSF56235">
    <property type="entry name" value="N-terminal nucleophile aminohydrolases (Ntn hydrolases)"/>
    <property type="match status" value="1"/>
</dbReference>
<sequence>METWTIHKPAVTSAGGIVSAQNREAAEAGARILADGGNAVDAAVVTALVLSTVEPWLSGIGGGGFLVHAEPDGRVETLDFNVRASRHLDPEDYPLVGGSGGDWFQWPAVAEDRNIIGYASICVPGTIDGLATALAERGTISWAEALRPAIAFAERGMEVDWFSELCLAIDAANLAAFPTSSELFLDKGRAPKTPALGGARYRPMAAKARVLRRLAEAGPRDFYEGETARLLVNDLEAGGSKIAADDLAAYRCRWGEPARIDYRGSIVNTMAGLSGGPSLVAALGVLREILDPSGKPGGRAALAYATAIRDTYRNRLTTMGHAGKTGDCTTHISVVDRHGRMVSLTNTLLSRFGSKVALPQTGFLMNNGMMWFDPRPGVPNAIAPGATPLANMAPVVVTRDGRPQLAIGAAGGRQIFPTLVQLLSYGLDFGMSLENAFHHPRLDASTPTIRVNRAAAADVAAEVAKGYAVEIVDDTLYPVNFAIPSAVARNWTNDTNSAMAHPTSPWAAAVAQEEAAP</sequence>
<dbReference type="PANTHER" id="PTHR43199:SF1">
    <property type="entry name" value="GLUTATHIONE HYDROLASE PROENZYME"/>
    <property type="match status" value="1"/>
</dbReference>
<dbReference type="InterPro" id="IPR051792">
    <property type="entry name" value="GGT_bact"/>
</dbReference>
<evidence type="ECO:0000256" key="2">
    <source>
        <dbReference type="ARBA" id="ARBA00022679"/>
    </source>
</evidence>
<dbReference type="RefSeq" id="WP_209595490.1">
    <property type="nucleotide sequence ID" value="NZ_JAGJCF010000012.1"/>
</dbReference>
<keyword evidence="6" id="KW-1185">Reference proteome</keyword>
<comment type="similarity">
    <text evidence="1">Belongs to the gamma-glutamyltransferase family.</text>
</comment>
<keyword evidence="2 5" id="KW-0808">Transferase</keyword>
<dbReference type="Proteomes" id="UP000678276">
    <property type="component" value="Unassembled WGS sequence"/>
</dbReference>
<proteinExistence type="inferred from homology"/>
<organism evidence="5 6">
    <name type="scientific">Jiella mangrovi</name>
    <dbReference type="NCBI Taxonomy" id="2821407"/>
    <lineage>
        <taxon>Bacteria</taxon>
        <taxon>Pseudomonadati</taxon>
        <taxon>Pseudomonadota</taxon>
        <taxon>Alphaproteobacteria</taxon>
        <taxon>Hyphomicrobiales</taxon>
        <taxon>Aurantimonadaceae</taxon>
        <taxon>Jiella</taxon>
    </lineage>
</organism>
<keyword evidence="5" id="KW-0012">Acyltransferase</keyword>
<evidence type="ECO:0000256" key="4">
    <source>
        <dbReference type="ARBA" id="ARBA00023145"/>
    </source>
</evidence>
<keyword evidence="4" id="KW-0865">Zymogen</keyword>
<evidence type="ECO:0000313" key="6">
    <source>
        <dbReference type="Proteomes" id="UP000678276"/>
    </source>
</evidence>
<dbReference type="Pfam" id="PF01019">
    <property type="entry name" value="G_glu_transpept"/>
    <property type="match status" value="2"/>
</dbReference>
<comment type="caution">
    <text evidence="5">The sequence shown here is derived from an EMBL/GenBank/DDBJ whole genome shotgun (WGS) entry which is preliminary data.</text>
</comment>
<name>A0ABS4BJQ7_9HYPH</name>
<evidence type="ECO:0000256" key="3">
    <source>
        <dbReference type="ARBA" id="ARBA00022801"/>
    </source>
</evidence>
<dbReference type="PRINTS" id="PR01210">
    <property type="entry name" value="GGTRANSPTASE"/>
</dbReference>
<dbReference type="InterPro" id="IPR043137">
    <property type="entry name" value="GGT_ssub_C"/>
</dbReference>
<protein>
    <submittedName>
        <fullName evidence="5">Gamma-glutamyltransferase</fullName>
        <ecNumber evidence="5">2.3.2.2</ecNumber>
    </submittedName>
</protein>
<dbReference type="Gene3D" id="3.60.20.40">
    <property type="match status" value="1"/>
</dbReference>
<dbReference type="GO" id="GO:0103068">
    <property type="term" value="F:leukotriene C4 gamma-glutamyl transferase activity"/>
    <property type="evidence" value="ECO:0007669"/>
    <property type="project" value="UniProtKB-EC"/>
</dbReference>
<reference evidence="5 6" key="1">
    <citation type="submission" date="2021-04" db="EMBL/GenBank/DDBJ databases">
        <title>Whole genome sequence of Jiella sp. KSK16Y-1.</title>
        <authorList>
            <person name="Tuo L."/>
        </authorList>
    </citation>
    <scope>NUCLEOTIDE SEQUENCE [LARGE SCALE GENOMIC DNA]</scope>
    <source>
        <strain evidence="5 6">KSK16Y-1</strain>
    </source>
</reference>